<dbReference type="PANTHER" id="PTHR39087">
    <property type="entry name" value="UPF0104 MEMBRANE PROTEIN MJ1595"/>
    <property type="match status" value="1"/>
</dbReference>
<proteinExistence type="predicted"/>
<feature type="transmembrane region" description="Helical" evidence="6">
    <location>
        <begin position="215"/>
        <end position="237"/>
    </location>
</feature>
<evidence type="ECO:0000256" key="3">
    <source>
        <dbReference type="ARBA" id="ARBA00022692"/>
    </source>
</evidence>
<dbReference type="Pfam" id="PF03706">
    <property type="entry name" value="LPG_synthase_TM"/>
    <property type="match status" value="1"/>
</dbReference>
<feature type="transmembrane region" description="Helical" evidence="6">
    <location>
        <begin position="163"/>
        <end position="183"/>
    </location>
</feature>
<dbReference type="PANTHER" id="PTHR39087:SF2">
    <property type="entry name" value="UPF0104 MEMBRANE PROTEIN MJ1595"/>
    <property type="match status" value="1"/>
</dbReference>
<feature type="transmembrane region" description="Helical" evidence="6">
    <location>
        <begin position="243"/>
        <end position="261"/>
    </location>
</feature>
<keyword evidence="2" id="KW-1003">Cell membrane</keyword>
<feature type="transmembrane region" description="Helical" evidence="6">
    <location>
        <begin position="129"/>
        <end position="151"/>
    </location>
</feature>
<dbReference type="EMBL" id="NOXV01000286">
    <property type="protein sequence ID" value="OYQ35127.1"/>
    <property type="molecule type" value="Genomic_DNA"/>
</dbReference>
<dbReference type="OrthoDB" id="9812094at2"/>
<feature type="transmembrane region" description="Helical" evidence="6">
    <location>
        <begin position="46"/>
        <end position="65"/>
    </location>
</feature>
<keyword evidence="3 6" id="KW-0812">Transmembrane</keyword>
<evidence type="ECO:0000256" key="1">
    <source>
        <dbReference type="ARBA" id="ARBA00004651"/>
    </source>
</evidence>
<dbReference type="InterPro" id="IPR022791">
    <property type="entry name" value="L-PG_synthase/AglD"/>
</dbReference>
<evidence type="ECO:0000256" key="5">
    <source>
        <dbReference type="ARBA" id="ARBA00023136"/>
    </source>
</evidence>
<comment type="caution">
    <text evidence="7">The sequence shown here is derived from an EMBL/GenBank/DDBJ whole genome shotgun (WGS) entry which is preliminary data.</text>
</comment>
<feature type="transmembrane region" description="Helical" evidence="6">
    <location>
        <begin position="292"/>
        <end position="316"/>
    </location>
</feature>
<gene>
    <name evidence="7" type="ORF">CHU92_11150</name>
</gene>
<keyword evidence="4 6" id="KW-1133">Transmembrane helix</keyword>
<evidence type="ECO:0000256" key="2">
    <source>
        <dbReference type="ARBA" id="ARBA00022475"/>
    </source>
</evidence>
<dbReference type="RefSeq" id="WP_094415572.1">
    <property type="nucleotide sequence ID" value="NZ_NOXV01000286.1"/>
</dbReference>
<reference evidence="7 8" key="1">
    <citation type="submission" date="2017-07" db="EMBL/GenBank/DDBJ databases">
        <title>Flavobacterium cyanobacteriorum sp. nov., isolated from cyanobacterial aggregates in a eutrophic lake.</title>
        <authorList>
            <person name="Cai H."/>
        </authorList>
    </citation>
    <scope>NUCLEOTIDE SEQUENCE [LARGE SCALE GENOMIC DNA]</scope>
    <source>
        <strain evidence="7 8">TH021</strain>
    </source>
</reference>
<organism evidence="7 8">
    <name type="scientific">Flavobacterium cyanobacteriorum</name>
    <dbReference type="NCBI Taxonomy" id="2022802"/>
    <lineage>
        <taxon>Bacteria</taxon>
        <taxon>Pseudomonadati</taxon>
        <taxon>Bacteroidota</taxon>
        <taxon>Flavobacteriia</taxon>
        <taxon>Flavobacteriales</taxon>
        <taxon>Flavobacteriaceae</taxon>
        <taxon>Flavobacterium</taxon>
    </lineage>
</organism>
<name>A0A255Z0V1_9FLAO</name>
<evidence type="ECO:0000256" key="6">
    <source>
        <dbReference type="SAM" id="Phobius"/>
    </source>
</evidence>
<feature type="transmembrane region" description="Helical" evidence="6">
    <location>
        <begin position="7"/>
        <end position="26"/>
    </location>
</feature>
<comment type="subcellular location">
    <subcellularLocation>
        <location evidence="1">Cell membrane</location>
        <topology evidence="1">Multi-pass membrane protein</topology>
    </subcellularLocation>
</comment>
<evidence type="ECO:0000313" key="8">
    <source>
        <dbReference type="Proteomes" id="UP000216605"/>
    </source>
</evidence>
<dbReference type="Proteomes" id="UP000216605">
    <property type="component" value="Unassembled WGS sequence"/>
</dbReference>
<evidence type="ECO:0000313" key="7">
    <source>
        <dbReference type="EMBL" id="OYQ35127.1"/>
    </source>
</evidence>
<accession>A0A255Z0V1</accession>
<evidence type="ECO:0000256" key="4">
    <source>
        <dbReference type="ARBA" id="ARBA00022989"/>
    </source>
</evidence>
<dbReference type="AlphaFoldDB" id="A0A255Z0V1"/>
<sequence length="320" mass="36231">MKNQFTKILSIILPLLLGFFLIIYTYNKFTPQQLAELKSHFKNADYTYIFISLGIALTGYVSRAYRWRYTLGHMGYHSPFATNFFAVCIAYFMNMTIPRSGEVSRALLLKKYSNVPFDKALGTIISERIVDLILLVLVLAGTIILQFSVLKDYLIKNIPFEKLVFYSAVAVIFFIASILFFMYSKIRWVQKLKIKVSGLTEGALSVFKMRNKWPFLLHSIYIWVSYVLMFYVTIYALPQTSDISFGVISTAFVIGSLAITFTNSGFGIYPYAIASVLALYGISATVGTAFGWIVWASQIGLIILLGSLSFLLLPLLHKNK</sequence>
<keyword evidence="5 6" id="KW-0472">Membrane</keyword>
<protein>
    <submittedName>
        <fullName evidence="7">TIGR00374 family protein</fullName>
    </submittedName>
</protein>
<keyword evidence="8" id="KW-1185">Reference proteome</keyword>
<dbReference type="GO" id="GO:0005886">
    <property type="term" value="C:plasma membrane"/>
    <property type="evidence" value="ECO:0007669"/>
    <property type="project" value="UniProtKB-SubCell"/>
</dbReference>